<proteinExistence type="inferred from homology"/>
<sequence>MPILDVMQLKRINWDFPLAGNVKGSVQSIHWFPGNFIAQIPAALIHILSAPGDVVLDPFAGSATTGIEAVRLGRNAIVSDRMSVSNMIAAAKAALLSGAIDARFVDDLLVLLTFDQQCRTNSIGEKGEGSDEALCDWYSEDTLSQLRFLWKIIEDKGARERDVLLALFSDVLFQCASTGGAATRTGKKRRHHWGWVADNVLPKEKIEHNAIELFRERLLALPTQEILLHRTSGTLTILQQDARFLSLRNSSVDLVVTSPPYVGMIDYVHANRLIYLWMGWPLKDERQAEIGARFRRKRKSAVDEYFSEMRAVRNEIVRVLKPEGFCALVLGESRRFPGAAQQVFSDFGMLTTLQWGPVARNPSRRRVSERGASEPIEYIAIFQKQ</sequence>
<dbReference type="Proteomes" id="UP001165652">
    <property type="component" value="Unassembled WGS sequence"/>
</dbReference>
<evidence type="ECO:0000256" key="5">
    <source>
        <dbReference type="ARBA" id="ARBA00022747"/>
    </source>
</evidence>
<evidence type="ECO:0000256" key="3">
    <source>
        <dbReference type="ARBA" id="ARBA00022679"/>
    </source>
</evidence>
<keyword evidence="2 10" id="KW-0489">Methyltransferase</keyword>
<dbReference type="Gene3D" id="3.40.50.150">
    <property type="entry name" value="Vaccinia Virus protein VP39"/>
    <property type="match status" value="2"/>
</dbReference>
<evidence type="ECO:0000313" key="10">
    <source>
        <dbReference type="EMBL" id="MDC7789693.1"/>
    </source>
</evidence>
<evidence type="ECO:0000256" key="7">
    <source>
        <dbReference type="ARBA" id="ARBA00047942"/>
    </source>
</evidence>
<dbReference type="RefSeq" id="WP_272780515.1">
    <property type="nucleotide sequence ID" value="NZ_JAQQLI010000085.1"/>
</dbReference>
<comment type="catalytic activity">
    <reaction evidence="7">
        <text>a 2'-deoxyadenosine in DNA + S-adenosyl-L-methionine = an N(6)-methyl-2'-deoxyadenosine in DNA + S-adenosyl-L-homocysteine + H(+)</text>
        <dbReference type="Rhea" id="RHEA:15197"/>
        <dbReference type="Rhea" id="RHEA-COMP:12418"/>
        <dbReference type="Rhea" id="RHEA-COMP:12419"/>
        <dbReference type="ChEBI" id="CHEBI:15378"/>
        <dbReference type="ChEBI" id="CHEBI:57856"/>
        <dbReference type="ChEBI" id="CHEBI:59789"/>
        <dbReference type="ChEBI" id="CHEBI:90615"/>
        <dbReference type="ChEBI" id="CHEBI:90616"/>
        <dbReference type="EC" id="2.1.1.72"/>
    </reaction>
</comment>
<name>A0ABT5JK21_RHOTP</name>
<reference evidence="10" key="1">
    <citation type="journal article" date="2023" name="Microbiol Resour">
        <title>Genome Sequences of Rhodoplanes serenus and Two Thermotolerant Strains, Rhodoplanes tepidamans and 'Rhodoplanes cryptolactis,' Further Refine the Genus.</title>
        <authorList>
            <person name="Rayyan A.A."/>
            <person name="Kyndt J.A."/>
        </authorList>
    </citation>
    <scope>NUCLEOTIDE SEQUENCE</scope>
    <source>
        <strain evidence="10">DSM 9987</strain>
    </source>
</reference>
<comment type="caution">
    <text evidence="10">The sequence shown here is derived from an EMBL/GenBank/DDBJ whole genome shotgun (WGS) entry which is preliminary data.</text>
</comment>
<keyword evidence="3" id="KW-0808">Transferase</keyword>
<keyword evidence="6" id="KW-0238">DNA-binding</keyword>
<dbReference type="GO" id="GO:0032259">
    <property type="term" value="P:methylation"/>
    <property type="evidence" value="ECO:0007669"/>
    <property type="project" value="UniProtKB-KW"/>
</dbReference>
<evidence type="ECO:0000313" key="11">
    <source>
        <dbReference type="Proteomes" id="UP001165652"/>
    </source>
</evidence>
<keyword evidence="11" id="KW-1185">Reference proteome</keyword>
<evidence type="ECO:0000256" key="2">
    <source>
        <dbReference type="ARBA" id="ARBA00022603"/>
    </source>
</evidence>
<keyword evidence="5" id="KW-0680">Restriction system</keyword>
<dbReference type="Pfam" id="PF01555">
    <property type="entry name" value="N6_N4_Mtase"/>
    <property type="match status" value="2"/>
</dbReference>
<dbReference type="PROSITE" id="PS00093">
    <property type="entry name" value="N4_MTASE"/>
    <property type="match status" value="1"/>
</dbReference>
<keyword evidence="4" id="KW-0949">S-adenosyl-L-methionine</keyword>
<accession>A0ABT5JK21</accession>
<comment type="catalytic activity">
    <reaction evidence="8">
        <text>a 2'-deoxycytidine in DNA + S-adenosyl-L-methionine = an N(4)-methyl-2'-deoxycytidine in DNA + S-adenosyl-L-homocysteine + H(+)</text>
        <dbReference type="Rhea" id="RHEA:16857"/>
        <dbReference type="Rhea" id="RHEA-COMP:11369"/>
        <dbReference type="Rhea" id="RHEA-COMP:13674"/>
        <dbReference type="ChEBI" id="CHEBI:15378"/>
        <dbReference type="ChEBI" id="CHEBI:57856"/>
        <dbReference type="ChEBI" id="CHEBI:59789"/>
        <dbReference type="ChEBI" id="CHEBI:85452"/>
        <dbReference type="ChEBI" id="CHEBI:137933"/>
        <dbReference type="EC" id="2.1.1.113"/>
    </reaction>
</comment>
<evidence type="ECO:0000256" key="4">
    <source>
        <dbReference type="ARBA" id="ARBA00022691"/>
    </source>
</evidence>
<comment type="similarity">
    <text evidence="1">Belongs to the N(4)/N(6)-methyltransferase family. N(4) subfamily.</text>
</comment>
<organism evidence="10 11">
    <name type="scientific">Rhodoplanes tepidamans</name>
    <name type="common">Rhodoplanes cryptolactis</name>
    <dbReference type="NCBI Taxonomy" id="200616"/>
    <lineage>
        <taxon>Bacteria</taxon>
        <taxon>Pseudomonadati</taxon>
        <taxon>Pseudomonadota</taxon>
        <taxon>Alphaproteobacteria</taxon>
        <taxon>Hyphomicrobiales</taxon>
        <taxon>Nitrobacteraceae</taxon>
        <taxon>Rhodoplanes</taxon>
    </lineage>
</organism>
<dbReference type="SUPFAM" id="SSF53335">
    <property type="entry name" value="S-adenosyl-L-methionine-dependent methyltransferases"/>
    <property type="match status" value="1"/>
</dbReference>
<evidence type="ECO:0000256" key="6">
    <source>
        <dbReference type="ARBA" id="ARBA00023125"/>
    </source>
</evidence>
<dbReference type="InterPro" id="IPR002941">
    <property type="entry name" value="DNA_methylase_N4/N6"/>
</dbReference>
<evidence type="ECO:0000256" key="1">
    <source>
        <dbReference type="ARBA" id="ARBA00010203"/>
    </source>
</evidence>
<evidence type="ECO:0000256" key="8">
    <source>
        <dbReference type="ARBA" id="ARBA00049120"/>
    </source>
</evidence>
<dbReference type="EMBL" id="JAQQLI010000085">
    <property type="protein sequence ID" value="MDC7789693.1"/>
    <property type="molecule type" value="Genomic_DNA"/>
</dbReference>
<dbReference type="InterPro" id="IPR029063">
    <property type="entry name" value="SAM-dependent_MTases_sf"/>
</dbReference>
<feature type="domain" description="DNA methylase N-4/N-6" evidence="9">
    <location>
        <begin position="31"/>
        <end position="79"/>
    </location>
</feature>
<protein>
    <submittedName>
        <fullName evidence="10">DNA methyltransferase</fullName>
    </submittedName>
</protein>
<evidence type="ECO:0000259" key="9">
    <source>
        <dbReference type="Pfam" id="PF01555"/>
    </source>
</evidence>
<feature type="domain" description="DNA methylase N-4/N-6" evidence="9">
    <location>
        <begin position="252"/>
        <end position="384"/>
    </location>
</feature>
<gene>
    <name evidence="10" type="ORF">PQJ73_28775</name>
</gene>
<dbReference type="InterPro" id="IPR017985">
    <property type="entry name" value="MeTrfase_CN4_CS"/>
</dbReference>
<dbReference type="GO" id="GO:0008168">
    <property type="term" value="F:methyltransferase activity"/>
    <property type="evidence" value="ECO:0007669"/>
    <property type="project" value="UniProtKB-KW"/>
</dbReference>
<reference evidence="10" key="2">
    <citation type="submission" date="2023-02" db="EMBL/GenBank/DDBJ databases">
        <authorList>
            <person name="Rayyan A."/>
            <person name="Meyer T."/>
            <person name="Kyndt J.A."/>
        </authorList>
    </citation>
    <scope>NUCLEOTIDE SEQUENCE</scope>
    <source>
        <strain evidence="10">DSM 9987</strain>
    </source>
</reference>